<reference evidence="3 5" key="1">
    <citation type="journal article" date="2018" name="PLoS Genet.">
        <title>Population sequencing reveals clonal diversity and ancestral inbreeding in the grapevine cultivar Chardonnay.</title>
        <authorList>
            <person name="Roach M.J."/>
            <person name="Johnson D.L."/>
            <person name="Bohlmann J."/>
            <person name="van Vuuren H.J."/>
            <person name="Jones S.J."/>
            <person name="Pretorius I.S."/>
            <person name="Schmidt S.A."/>
            <person name="Borneman A.R."/>
        </authorList>
    </citation>
    <scope>NUCLEOTIDE SEQUENCE [LARGE SCALE GENOMIC DNA]</scope>
    <source>
        <strain evidence="5">cv. Chardonnay</strain>
        <strain evidence="3">I10V1</strain>
        <tissue evidence="3">Leaf</tissue>
    </source>
</reference>
<dbReference type="GO" id="GO:0008270">
    <property type="term" value="F:zinc ion binding"/>
    <property type="evidence" value="ECO:0007669"/>
    <property type="project" value="UniProtKB-KW"/>
</dbReference>
<proteinExistence type="predicted"/>
<comment type="caution">
    <text evidence="3">The sequence shown here is derived from an EMBL/GenBank/DDBJ whole genome shotgun (WGS) entry which is preliminary data.</text>
</comment>
<dbReference type="Pfam" id="PF13639">
    <property type="entry name" value="zf-RING_2"/>
    <property type="match status" value="1"/>
</dbReference>
<sequence>MGAALEWIIEHPAIGNHHIALDILLVRSSKPHILKTWPPPLEKNRLTGHSQTDHVNLHNHTVDMLENGDPEELSISHYKLKLGCEEGEEIRELRCDHLFHRICLDRWLQYKHTTCPLCRGSLARRRADSELGEQELVFRFCSFSSGDRSNWWLR</sequence>
<protein>
    <recommendedName>
        <fullName evidence="2">RING-type domain-containing protein</fullName>
    </recommendedName>
</protein>
<dbReference type="InterPro" id="IPR044249">
    <property type="entry name" value="XERICO-like"/>
</dbReference>
<keyword evidence="1" id="KW-0862">Zinc</keyword>
<dbReference type="Proteomes" id="UP000288805">
    <property type="component" value="Unassembled WGS sequence"/>
</dbReference>
<dbReference type="SUPFAM" id="SSF57850">
    <property type="entry name" value="RING/U-box"/>
    <property type="match status" value="1"/>
</dbReference>
<keyword evidence="1" id="KW-0863">Zinc-finger</keyword>
<feature type="domain" description="RING-type" evidence="2">
    <location>
        <begin position="84"/>
        <end position="119"/>
    </location>
</feature>
<accession>A0A438ECR0</accession>
<organism evidence="3 5">
    <name type="scientific">Vitis vinifera</name>
    <name type="common">Grape</name>
    <dbReference type="NCBI Taxonomy" id="29760"/>
    <lineage>
        <taxon>Eukaryota</taxon>
        <taxon>Viridiplantae</taxon>
        <taxon>Streptophyta</taxon>
        <taxon>Embryophyta</taxon>
        <taxon>Tracheophyta</taxon>
        <taxon>Spermatophyta</taxon>
        <taxon>Magnoliopsida</taxon>
        <taxon>eudicotyledons</taxon>
        <taxon>Gunneridae</taxon>
        <taxon>Pentapetalae</taxon>
        <taxon>rosids</taxon>
        <taxon>Vitales</taxon>
        <taxon>Vitaceae</taxon>
        <taxon>Viteae</taxon>
        <taxon>Vitis</taxon>
    </lineage>
</organism>
<dbReference type="OrthoDB" id="9984778at2759"/>
<dbReference type="PROSITE" id="PS50089">
    <property type="entry name" value="ZF_RING_2"/>
    <property type="match status" value="1"/>
</dbReference>
<evidence type="ECO:0000313" key="5">
    <source>
        <dbReference type="Proteomes" id="UP000288805"/>
    </source>
</evidence>
<dbReference type="Gene3D" id="3.30.40.10">
    <property type="entry name" value="Zinc/RING finger domain, C3HC4 (zinc finger)"/>
    <property type="match status" value="1"/>
</dbReference>
<evidence type="ECO:0000259" key="2">
    <source>
        <dbReference type="PROSITE" id="PS50089"/>
    </source>
</evidence>
<dbReference type="EMBL" id="QGNW01001326">
    <property type="protein sequence ID" value="RVW45442.1"/>
    <property type="molecule type" value="Genomic_DNA"/>
</dbReference>
<dbReference type="InterPro" id="IPR013083">
    <property type="entry name" value="Znf_RING/FYVE/PHD"/>
</dbReference>
<keyword evidence="1" id="KW-0479">Metal-binding</keyword>
<evidence type="ECO:0000313" key="4">
    <source>
        <dbReference type="EMBL" id="RVW65143.1"/>
    </source>
</evidence>
<dbReference type="PANTHER" id="PTHR47258">
    <property type="match status" value="1"/>
</dbReference>
<gene>
    <name evidence="4" type="ORF">CK203_035822</name>
    <name evidence="3" type="ORF">CK203_079787</name>
</gene>
<dbReference type="InterPro" id="IPR001841">
    <property type="entry name" value="Znf_RING"/>
</dbReference>
<name>A0A438ECR0_VITVI</name>
<dbReference type="AlphaFoldDB" id="A0A438ECR0"/>
<dbReference type="EMBL" id="QGNW01000692">
    <property type="protein sequence ID" value="RVW65143.1"/>
    <property type="molecule type" value="Genomic_DNA"/>
</dbReference>
<evidence type="ECO:0000256" key="1">
    <source>
        <dbReference type="PROSITE-ProRule" id="PRU00175"/>
    </source>
</evidence>
<evidence type="ECO:0000313" key="3">
    <source>
        <dbReference type="EMBL" id="RVW45442.1"/>
    </source>
</evidence>
<dbReference type="PANTHER" id="PTHR47258:SF1">
    <property type="entry name" value="E3 UBIQUITIN-PROTEIN LIGASE XERICO-RELATED"/>
    <property type="match status" value="1"/>
</dbReference>